<dbReference type="Pfam" id="PF00481">
    <property type="entry name" value="PP2C"/>
    <property type="match status" value="1"/>
</dbReference>
<dbReference type="InterPro" id="IPR015655">
    <property type="entry name" value="PP2C"/>
</dbReference>
<comment type="caution">
    <text evidence="4">The sequence shown here is derived from an EMBL/GenBank/DDBJ whole genome shotgun (WGS) entry which is preliminary data.</text>
</comment>
<evidence type="ECO:0000259" key="3">
    <source>
        <dbReference type="PROSITE" id="PS51746"/>
    </source>
</evidence>
<name>A0ABQ8D1K2_BRANA</name>
<evidence type="ECO:0000313" key="5">
    <source>
        <dbReference type="Proteomes" id="UP000824890"/>
    </source>
</evidence>
<dbReference type="PANTHER" id="PTHR13832">
    <property type="entry name" value="PROTEIN PHOSPHATASE 2C"/>
    <property type="match status" value="1"/>
</dbReference>
<dbReference type="Proteomes" id="UP000824890">
    <property type="component" value="Unassembled WGS sequence"/>
</dbReference>
<evidence type="ECO:0000256" key="2">
    <source>
        <dbReference type="SAM" id="MobiDB-lite"/>
    </source>
</evidence>
<keyword evidence="1" id="KW-0175">Coiled coil</keyword>
<feature type="domain" description="PPM-type phosphatase" evidence="3">
    <location>
        <begin position="184"/>
        <end position="381"/>
    </location>
</feature>
<reference evidence="4 5" key="1">
    <citation type="submission" date="2021-05" db="EMBL/GenBank/DDBJ databases">
        <title>Genome Assembly of Synthetic Allotetraploid Brassica napus Reveals Homoeologous Exchanges between Subgenomes.</title>
        <authorList>
            <person name="Davis J.T."/>
        </authorList>
    </citation>
    <scope>NUCLEOTIDE SEQUENCE [LARGE SCALE GENOMIC DNA]</scope>
    <source>
        <strain evidence="5">cv. Da-Ae</strain>
        <tissue evidence="4">Seedling</tissue>
    </source>
</reference>
<sequence>MYTCEWSQWLLGGTRRREFSRQYNVEVCLVHDNLGHSFCYVRPLHNGTSVSFRSIPGASRQYFSTALTASPLTDASLLASGFESTNRFASLPLQRLPRSPTMKPVHVSGLFLPGPIESGLVSGPVGKKKKDKAKKRRTFSKLKSNKGFHAVQTIFTNMFSNNLSRSKRKGIEPMDGSDSDKIESASEEEPKIQWAQGKAGDDRVHIILSEENGWLFVGIYDGFSGNCNMMKGDAVACEPRNRAENVNKLPWRCEWEHNSRSNNKNHNNYMEMINHKDVLRALKQALKKTEEAFDLTVDENPELDREDVYVMSVGDSRAKRVHWSPENMEHSTDVEDVKHSNCSEVRRINKEHPDDPFAIKNDRVKGYLKVTRAFGAGFLKQ</sequence>
<protein>
    <recommendedName>
        <fullName evidence="3">PPM-type phosphatase domain-containing protein</fullName>
    </recommendedName>
</protein>
<dbReference type="SUPFAM" id="SSF81606">
    <property type="entry name" value="PP2C-like"/>
    <property type="match status" value="1"/>
</dbReference>
<evidence type="ECO:0000313" key="4">
    <source>
        <dbReference type="EMBL" id="KAH0923232.1"/>
    </source>
</evidence>
<dbReference type="EMBL" id="JAGKQM010000006">
    <property type="protein sequence ID" value="KAH0923232.1"/>
    <property type="molecule type" value="Genomic_DNA"/>
</dbReference>
<proteinExistence type="predicted"/>
<feature type="coiled-coil region" evidence="1">
    <location>
        <begin position="272"/>
        <end position="299"/>
    </location>
</feature>
<feature type="compositionally biased region" description="Basic and acidic residues" evidence="2">
    <location>
        <begin position="178"/>
        <end position="191"/>
    </location>
</feature>
<feature type="non-terminal residue" evidence="4">
    <location>
        <position position="381"/>
    </location>
</feature>
<dbReference type="InterPro" id="IPR036457">
    <property type="entry name" value="PPM-type-like_dom_sf"/>
</dbReference>
<feature type="region of interest" description="Disordered" evidence="2">
    <location>
        <begin position="166"/>
        <end position="196"/>
    </location>
</feature>
<dbReference type="Gene3D" id="3.60.40.10">
    <property type="entry name" value="PPM-type phosphatase domain"/>
    <property type="match status" value="1"/>
</dbReference>
<organism evidence="4 5">
    <name type="scientific">Brassica napus</name>
    <name type="common">Rape</name>
    <dbReference type="NCBI Taxonomy" id="3708"/>
    <lineage>
        <taxon>Eukaryota</taxon>
        <taxon>Viridiplantae</taxon>
        <taxon>Streptophyta</taxon>
        <taxon>Embryophyta</taxon>
        <taxon>Tracheophyta</taxon>
        <taxon>Spermatophyta</taxon>
        <taxon>Magnoliopsida</taxon>
        <taxon>eudicotyledons</taxon>
        <taxon>Gunneridae</taxon>
        <taxon>Pentapetalae</taxon>
        <taxon>rosids</taxon>
        <taxon>malvids</taxon>
        <taxon>Brassicales</taxon>
        <taxon>Brassicaceae</taxon>
        <taxon>Brassiceae</taxon>
        <taxon>Brassica</taxon>
    </lineage>
</organism>
<keyword evidence="5" id="KW-1185">Reference proteome</keyword>
<dbReference type="PANTHER" id="PTHR13832:SF709">
    <property type="entry name" value="PROTEIN PHOSPHATASE 2C 36-RELATED"/>
    <property type="match status" value="1"/>
</dbReference>
<gene>
    <name evidence="4" type="ORF">HID58_023250</name>
</gene>
<evidence type="ECO:0000256" key="1">
    <source>
        <dbReference type="SAM" id="Coils"/>
    </source>
</evidence>
<accession>A0ABQ8D1K2</accession>
<dbReference type="PROSITE" id="PS51746">
    <property type="entry name" value="PPM_2"/>
    <property type="match status" value="1"/>
</dbReference>
<dbReference type="InterPro" id="IPR001932">
    <property type="entry name" value="PPM-type_phosphatase-like_dom"/>
</dbReference>